<evidence type="ECO:0000313" key="2">
    <source>
        <dbReference type="Proteomes" id="UP000008909"/>
    </source>
</evidence>
<protein>
    <submittedName>
        <fullName evidence="1">Uncharacterized protein</fullName>
    </submittedName>
</protein>
<accession>G7YUD6</accession>
<keyword evidence="2" id="KW-1185">Reference proteome</keyword>
<dbReference type="EMBL" id="DF144295">
    <property type="protein sequence ID" value="GAA56566.1"/>
    <property type="molecule type" value="Genomic_DNA"/>
</dbReference>
<reference key="2">
    <citation type="submission" date="2011-10" db="EMBL/GenBank/DDBJ databases">
        <title>The genome and transcriptome sequence of Clonorchis sinensis provide insights into the carcinogenic liver fluke.</title>
        <authorList>
            <person name="Wang X."/>
            <person name="Huang Y."/>
            <person name="Chen W."/>
            <person name="Liu H."/>
            <person name="Guo L."/>
            <person name="Chen Y."/>
            <person name="Luo F."/>
            <person name="Zhou W."/>
            <person name="Sun J."/>
            <person name="Mao Q."/>
            <person name="Liang P."/>
            <person name="Zhou C."/>
            <person name="Tian Y."/>
            <person name="Men J."/>
            <person name="Lv X."/>
            <person name="Huang L."/>
            <person name="Zhou J."/>
            <person name="Hu Y."/>
            <person name="Li R."/>
            <person name="Zhang F."/>
            <person name="Lei H."/>
            <person name="Li X."/>
            <person name="Hu X."/>
            <person name="Liang C."/>
            <person name="Xu J."/>
            <person name="Wu Z."/>
            <person name="Yu X."/>
        </authorList>
    </citation>
    <scope>NUCLEOTIDE SEQUENCE</scope>
    <source>
        <strain>Henan</strain>
    </source>
</reference>
<organism evidence="1 2">
    <name type="scientific">Clonorchis sinensis</name>
    <name type="common">Chinese liver fluke</name>
    <dbReference type="NCBI Taxonomy" id="79923"/>
    <lineage>
        <taxon>Eukaryota</taxon>
        <taxon>Metazoa</taxon>
        <taxon>Spiralia</taxon>
        <taxon>Lophotrochozoa</taxon>
        <taxon>Platyhelminthes</taxon>
        <taxon>Trematoda</taxon>
        <taxon>Digenea</taxon>
        <taxon>Opisthorchiida</taxon>
        <taxon>Opisthorchiata</taxon>
        <taxon>Opisthorchiidae</taxon>
        <taxon>Clonorchis</taxon>
    </lineage>
</organism>
<evidence type="ECO:0000313" key="1">
    <source>
        <dbReference type="EMBL" id="GAA56566.1"/>
    </source>
</evidence>
<gene>
    <name evidence="1" type="ORF">CLF_111113</name>
</gene>
<reference evidence="1" key="1">
    <citation type="journal article" date="2011" name="Genome Biol.">
        <title>The draft genome of the carcinogenic human liver fluke Clonorchis sinensis.</title>
        <authorList>
            <person name="Wang X."/>
            <person name="Chen W."/>
            <person name="Huang Y."/>
            <person name="Sun J."/>
            <person name="Men J."/>
            <person name="Liu H."/>
            <person name="Luo F."/>
            <person name="Guo L."/>
            <person name="Lv X."/>
            <person name="Deng C."/>
            <person name="Zhou C."/>
            <person name="Fan Y."/>
            <person name="Li X."/>
            <person name="Huang L."/>
            <person name="Hu Y."/>
            <person name="Liang C."/>
            <person name="Hu X."/>
            <person name="Xu J."/>
            <person name="Yu X."/>
        </authorList>
    </citation>
    <scope>NUCLEOTIDE SEQUENCE [LARGE SCALE GENOMIC DNA]</scope>
    <source>
        <strain evidence="1">Henan</strain>
    </source>
</reference>
<dbReference type="Proteomes" id="UP000008909">
    <property type="component" value="Unassembled WGS sequence"/>
</dbReference>
<name>G7YUD6_CLOSI</name>
<sequence>MQRNGPRQLPALRCLEVNHAPVTVRLCAPVKHLSSMASNRAIDCISCDHSMLDGRVNMDSRNECNESEVKVPIIHPYLGAYSNGFMEGFLPCTDISVSLSALVAMVAERVNAIALNSNAIANRVNAMEAARTTVVGSTECSSHL</sequence>
<dbReference type="AlphaFoldDB" id="G7YUD6"/>
<proteinExistence type="predicted"/>